<proteinExistence type="predicted"/>
<organism evidence="1 2">
    <name type="scientific">Panagrolaimus sp. JU765</name>
    <dbReference type="NCBI Taxonomy" id="591449"/>
    <lineage>
        <taxon>Eukaryota</taxon>
        <taxon>Metazoa</taxon>
        <taxon>Ecdysozoa</taxon>
        <taxon>Nematoda</taxon>
        <taxon>Chromadorea</taxon>
        <taxon>Rhabditida</taxon>
        <taxon>Tylenchina</taxon>
        <taxon>Panagrolaimomorpha</taxon>
        <taxon>Panagrolaimoidea</taxon>
        <taxon>Panagrolaimidae</taxon>
        <taxon>Panagrolaimus</taxon>
    </lineage>
</organism>
<dbReference type="Proteomes" id="UP000887576">
    <property type="component" value="Unplaced"/>
</dbReference>
<dbReference type="WBParaSite" id="JU765_v2.g5720.t2">
    <property type="protein sequence ID" value="JU765_v2.g5720.t2"/>
    <property type="gene ID" value="JU765_v2.g5720"/>
</dbReference>
<protein>
    <submittedName>
        <fullName evidence="2">Tartrate-resistant acid phosphatase type 5</fullName>
    </submittedName>
</protein>
<name>A0AC34RDF7_9BILA</name>
<evidence type="ECO:0000313" key="2">
    <source>
        <dbReference type="WBParaSite" id="JU765_v2.g5720.t2"/>
    </source>
</evidence>
<sequence length="393" mass="44770">MLKLCVVLAFSIILFCVDAVDLEKRLECAKSSGCKFDTNRLAFFLIGDAGGCPFRQTTEPQLKVAESMSELHKSDPVDFIINLGDNFYADGVADVKDPRFQTMFENPYMKLDVPWYVIAGNHDYLGNVKAQIDYTKLSGKWTFPNYNYTLVIKFGNPEIKVVFIMTDSVRFCDPFMKLDVFTKLVQALQEKANVPESYKQAESEVSSWILSELEKHRDADYLFVTGHYPIYSGGYYKPSSCMINSIEDKLADYLFVTGHYPIYSGGYTKPSSCMINSIEDKLYEYNVTAYLSGHDHNLQHIMGSKNDKALHHVISGAGSRGDMSYDNEFRIDHNVVKFKFPVHGVHMDLFGLVNEGGFIKAEIDSEFVNFSFFDQSSVKHYDFKIPKRTKNDL</sequence>
<reference evidence="2" key="1">
    <citation type="submission" date="2022-11" db="UniProtKB">
        <authorList>
            <consortium name="WormBaseParasite"/>
        </authorList>
    </citation>
    <scope>IDENTIFICATION</scope>
</reference>
<evidence type="ECO:0000313" key="1">
    <source>
        <dbReference type="Proteomes" id="UP000887576"/>
    </source>
</evidence>
<accession>A0AC34RDF7</accession>